<dbReference type="AlphaFoldDB" id="A0A2G9QLC0"/>
<evidence type="ECO:0000313" key="2">
    <source>
        <dbReference type="EMBL" id="PIO16428.1"/>
    </source>
</evidence>
<accession>A0A2G9QLC0</accession>
<evidence type="ECO:0000256" key="1">
    <source>
        <dbReference type="SAM" id="MobiDB-lite"/>
    </source>
</evidence>
<dbReference type="EMBL" id="KV968011">
    <property type="protein sequence ID" value="PIO16428.1"/>
    <property type="molecule type" value="Genomic_DNA"/>
</dbReference>
<name>A0A2G9QLC0_AQUCT</name>
<feature type="compositionally biased region" description="Low complexity" evidence="1">
    <location>
        <begin position="94"/>
        <end position="107"/>
    </location>
</feature>
<reference evidence="2" key="1">
    <citation type="submission" date="2017-08" db="EMBL/GenBank/DDBJ databases">
        <title>Assembly of the North American Bullfrog Genome.</title>
        <authorList>
            <person name="Warren R.L."/>
            <person name="Vandervalk B.P."/>
            <person name="Kucuk E."/>
            <person name="Birol I."/>
            <person name="Helbing C."/>
            <person name="Pandoh P."/>
            <person name="Behsaz B."/>
            <person name="Mohamadi H."/>
            <person name="Chu J."/>
            <person name="Jackman S."/>
            <person name="Hammond S.A."/>
            <person name="Veldhoen N."/>
            <person name="Kirk H."/>
            <person name="Zhao Y."/>
            <person name="Coope R."/>
            <person name="Pleasance S."/>
            <person name="Moore R."/>
            <person name="Holt R."/>
        </authorList>
    </citation>
    <scope>NUCLEOTIDE SEQUENCE</scope>
    <source>
        <strain evidence="2">Bruno</strain>
        <tissue evidence="2">Liver</tissue>
    </source>
</reference>
<protein>
    <submittedName>
        <fullName evidence="2">Uncharacterized protein</fullName>
    </submittedName>
</protein>
<organism evidence="2">
    <name type="scientific">Aquarana catesbeiana</name>
    <name type="common">American bullfrog</name>
    <name type="synonym">Rana catesbeiana</name>
    <dbReference type="NCBI Taxonomy" id="8400"/>
    <lineage>
        <taxon>Eukaryota</taxon>
        <taxon>Metazoa</taxon>
        <taxon>Chordata</taxon>
        <taxon>Craniata</taxon>
        <taxon>Vertebrata</taxon>
        <taxon>Euteleostomi</taxon>
        <taxon>Amphibia</taxon>
        <taxon>Batrachia</taxon>
        <taxon>Anura</taxon>
        <taxon>Neobatrachia</taxon>
        <taxon>Ranoidea</taxon>
        <taxon>Ranidae</taxon>
        <taxon>Aquarana</taxon>
    </lineage>
</organism>
<feature type="region of interest" description="Disordered" evidence="1">
    <location>
        <begin position="149"/>
        <end position="180"/>
    </location>
</feature>
<sequence>MKVFYFLQTLETCWFAPDQGRCQVYKRSGARAHSSIVKKVIRLGGHTHVYIVIYVCVYIYPQRAPHLHQGPQRAPYIRVPREPPLHQGPQRAPLTSGSPESLLLTSESSESLPLASGSLESLCLKIRVPREPLPCIRVPREPPTYIRVPREPPLPLGTPAETQGYWPQIRGYSPKSHPLA</sequence>
<gene>
    <name evidence="2" type="ORF">AB205_0193290</name>
</gene>
<feature type="non-terminal residue" evidence="2">
    <location>
        <position position="180"/>
    </location>
</feature>
<proteinExistence type="predicted"/>
<feature type="region of interest" description="Disordered" evidence="1">
    <location>
        <begin position="76"/>
        <end position="107"/>
    </location>
</feature>